<dbReference type="AlphaFoldDB" id="A0A8S1KKR4"/>
<dbReference type="EMBL" id="CAJJDM010000020">
    <property type="protein sequence ID" value="CAD8054753.1"/>
    <property type="molecule type" value="Genomic_DNA"/>
</dbReference>
<sequence length="65" mass="7582">MHVKLIESRKNGMDPNTEIIKITKKTQHKKSDISKNIKQLNPSTLITRPMITDIKEAQNNHQQKF</sequence>
<protein>
    <submittedName>
        <fullName evidence="1">Uncharacterized protein</fullName>
    </submittedName>
</protein>
<dbReference type="Proteomes" id="UP000688137">
    <property type="component" value="Unassembled WGS sequence"/>
</dbReference>
<name>A0A8S1KKR4_PARPR</name>
<accession>A0A8S1KKR4</accession>
<evidence type="ECO:0000313" key="1">
    <source>
        <dbReference type="EMBL" id="CAD8054753.1"/>
    </source>
</evidence>
<organism evidence="1 2">
    <name type="scientific">Paramecium primaurelia</name>
    <dbReference type="NCBI Taxonomy" id="5886"/>
    <lineage>
        <taxon>Eukaryota</taxon>
        <taxon>Sar</taxon>
        <taxon>Alveolata</taxon>
        <taxon>Ciliophora</taxon>
        <taxon>Intramacronucleata</taxon>
        <taxon>Oligohymenophorea</taxon>
        <taxon>Peniculida</taxon>
        <taxon>Parameciidae</taxon>
        <taxon>Paramecium</taxon>
    </lineage>
</organism>
<proteinExistence type="predicted"/>
<keyword evidence="2" id="KW-1185">Reference proteome</keyword>
<gene>
    <name evidence="1" type="ORF">PPRIM_AZ9-3.1.T0220190</name>
</gene>
<reference evidence="1" key="1">
    <citation type="submission" date="2021-01" db="EMBL/GenBank/DDBJ databases">
        <authorList>
            <consortium name="Genoscope - CEA"/>
            <person name="William W."/>
        </authorList>
    </citation>
    <scope>NUCLEOTIDE SEQUENCE</scope>
</reference>
<evidence type="ECO:0000313" key="2">
    <source>
        <dbReference type="Proteomes" id="UP000688137"/>
    </source>
</evidence>
<comment type="caution">
    <text evidence="1">The sequence shown here is derived from an EMBL/GenBank/DDBJ whole genome shotgun (WGS) entry which is preliminary data.</text>
</comment>